<dbReference type="PROSITE" id="PS50089">
    <property type="entry name" value="ZF_RING_2"/>
    <property type="match status" value="1"/>
</dbReference>
<keyword evidence="1" id="KW-0479">Metal-binding</keyword>
<dbReference type="SUPFAM" id="SSF57850">
    <property type="entry name" value="RING/U-box"/>
    <property type="match status" value="1"/>
</dbReference>
<dbReference type="PANTHER" id="PTHR22696">
    <property type="entry name" value="E3 UBIQUITIN-PROTEIN LIGASE RNF26"/>
    <property type="match status" value="1"/>
</dbReference>
<proteinExistence type="predicted"/>
<name>A0A6A6P825_9PEZI</name>
<dbReference type="Pfam" id="PF13920">
    <property type="entry name" value="zf-C3HC4_3"/>
    <property type="match status" value="1"/>
</dbReference>
<evidence type="ECO:0000259" key="2">
    <source>
        <dbReference type="PROSITE" id="PS50089"/>
    </source>
</evidence>
<protein>
    <recommendedName>
        <fullName evidence="2">RING-type domain-containing protein</fullName>
    </recommendedName>
</protein>
<dbReference type="EMBL" id="MU001674">
    <property type="protein sequence ID" value="KAF2460095.1"/>
    <property type="molecule type" value="Genomic_DNA"/>
</dbReference>
<organism evidence="3 4">
    <name type="scientific">Lineolata rhizophorae</name>
    <dbReference type="NCBI Taxonomy" id="578093"/>
    <lineage>
        <taxon>Eukaryota</taxon>
        <taxon>Fungi</taxon>
        <taxon>Dikarya</taxon>
        <taxon>Ascomycota</taxon>
        <taxon>Pezizomycotina</taxon>
        <taxon>Dothideomycetes</taxon>
        <taxon>Dothideomycetes incertae sedis</taxon>
        <taxon>Lineolatales</taxon>
        <taxon>Lineolataceae</taxon>
        <taxon>Lineolata</taxon>
    </lineage>
</organism>
<keyword evidence="4" id="KW-1185">Reference proteome</keyword>
<keyword evidence="1" id="KW-0863">Zinc-finger</keyword>
<keyword evidence="1" id="KW-0862">Zinc</keyword>
<dbReference type="GO" id="GO:0016567">
    <property type="term" value="P:protein ubiquitination"/>
    <property type="evidence" value="ECO:0007669"/>
    <property type="project" value="TreeGrafter"/>
</dbReference>
<dbReference type="Proteomes" id="UP000799766">
    <property type="component" value="Unassembled WGS sequence"/>
</dbReference>
<evidence type="ECO:0000313" key="4">
    <source>
        <dbReference type="Proteomes" id="UP000799766"/>
    </source>
</evidence>
<dbReference type="OrthoDB" id="1711136at2759"/>
<feature type="non-terminal residue" evidence="3">
    <location>
        <position position="1"/>
    </location>
</feature>
<dbReference type="GO" id="GO:0061630">
    <property type="term" value="F:ubiquitin protein ligase activity"/>
    <property type="evidence" value="ECO:0007669"/>
    <property type="project" value="TreeGrafter"/>
</dbReference>
<sequence length="76" mass="8522">PPKPAPKTERDLVLNMSCKVCLEQLSDTAFSPCNHLATCQWCADELMKGKWCKDKLGHVTCPVCRGRVVKTVKIYT</sequence>
<dbReference type="Gene3D" id="3.30.40.10">
    <property type="entry name" value="Zinc/RING finger domain, C3HC4 (zinc finger)"/>
    <property type="match status" value="1"/>
</dbReference>
<dbReference type="SMART" id="SM00184">
    <property type="entry name" value="RING"/>
    <property type="match status" value="1"/>
</dbReference>
<dbReference type="AlphaFoldDB" id="A0A6A6P825"/>
<gene>
    <name evidence="3" type="ORF">BDY21DRAFT_269983</name>
</gene>
<dbReference type="PANTHER" id="PTHR22696:SF1">
    <property type="entry name" value="E3 UBIQUITIN-PROTEIN LIGASE RNF26"/>
    <property type="match status" value="1"/>
</dbReference>
<evidence type="ECO:0000313" key="3">
    <source>
        <dbReference type="EMBL" id="KAF2460095.1"/>
    </source>
</evidence>
<dbReference type="InterPro" id="IPR001841">
    <property type="entry name" value="Znf_RING"/>
</dbReference>
<feature type="non-terminal residue" evidence="3">
    <location>
        <position position="76"/>
    </location>
</feature>
<reference evidence="3" key="1">
    <citation type="journal article" date="2020" name="Stud. Mycol.">
        <title>101 Dothideomycetes genomes: a test case for predicting lifestyles and emergence of pathogens.</title>
        <authorList>
            <person name="Haridas S."/>
            <person name="Albert R."/>
            <person name="Binder M."/>
            <person name="Bloem J."/>
            <person name="Labutti K."/>
            <person name="Salamov A."/>
            <person name="Andreopoulos B."/>
            <person name="Baker S."/>
            <person name="Barry K."/>
            <person name="Bills G."/>
            <person name="Bluhm B."/>
            <person name="Cannon C."/>
            <person name="Castanera R."/>
            <person name="Culley D."/>
            <person name="Daum C."/>
            <person name="Ezra D."/>
            <person name="Gonzalez J."/>
            <person name="Henrissat B."/>
            <person name="Kuo A."/>
            <person name="Liang C."/>
            <person name="Lipzen A."/>
            <person name="Lutzoni F."/>
            <person name="Magnuson J."/>
            <person name="Mondo S."/>
            <person name="Nolan M."/>
            <person name="Ohm R."/>
            <person name="Pangilinan J."/>
            <person name="Park H.-J."/>
            <person name="Ramirez L."/>
            <person name="Alfaro M."/>
            <person name="Sun H."/>
            <person name="Tritt A."/>
            <person name="Yoshinaga Y."/>
            <person name="Zwiers L.-H."/>
            <person name="Turgeon B."/>
            <person name="Goodwin S."/>
            <person name="Spatafora J."/>
            <person name="Crous P."/>
            <person name="Grigoriev I."/>
        </authorList>
    </citation>
    <scope>NUCLEOTIDE SEQUENCE</scope>
    <source>
        <strain evidence="3">ATCC 16933</strain>
    </source>
</reference>
<evidence type="ECO:0000256" key="1">
    <source>
        <dbReference type="PROSITE-ProRule" id="PRU00175"/>
    </source>
</evidence>
<feature type="domain" description="RING-type" evidence="2">
    <location>
        <begin position="18"/>
        <end position="65"/>
    </location>
</feature>
<accession>A0A6A6P825</accession>
<dbReference type="GO" id="GO:0008270">
    <property type="term" value="F:zinc ion binding"/>
    <property type="evidence" value="ECO:0007669"/>
    <property type="project" value="UniProtKB-KW"/>
</dbReference>
<dbReference type="InterPro" id="IPR013083">
    <property type="entry name" value="Znf_RING/FYVE/PHD"/>
</dbReference>
<dbReference type="GO" id="GO:0006511">
    <property type="term" value="P:ubiquitin-dependent protein catabolic process"/>
    <property type="evidence" value="ECO:0007669"/>
    <property type="project" value="TreeGrafter"/>
</dbReference>